<dbReference type="eggNOG" id="ENOG502S63Z">
    <property type="taxonomic scope" value="Eukaryota"/>
</dbReference>
<dbReference type="GO" id="GO:0045947">
    <property type="term" value="P:negative regulation of translational initiation"/>
    <property type="evidence" value="ECO:0007669"/>
    <property type="project" value="InterPro"/>
</dbReference>
<dbReference type="EnsemblMetazoa" id="RPRC011319-RA">
    <property type="protein sequence ID" value="RPRC011319-PA"/>
    <property type="gene ID" value="RPRC011319"/>
</dbReference>
<proteinExistence type="predicted"/>
<reference evidence="1" key="1">
    <citation type="submission" date="2015-05" db="UniProtKB">
        <authorList>
            <consortium name="EnsemblMetazoa"/>
        </authorList>
    </citation>
    <scope>IDENTIFICATION</scope>
</reference>
<evidence type="ECO:0000313" key="1">
    <source>
        <dbReference type="EnsemblMetazoa" id="RPRC011319-PA"/>
    </source>
</evidence>
<dbReference type="EMBL" id="ACPB03006143">
    <property type="status" value="NOT_ANNOTATED_CDS"/>
    <property type="molecule type" value="Genomic_DNA"/>
</dbReference>
<protein>
    <recommendedName>
        <fullName evidence="3">Ataxin-2 C-terminal domain-containing protein</fullName>
    </recommendedName>
</protein>
<dbReference type="FunCoup" id="T1I4V0">
    <property type="interactions" value="563"/>
</dbReference>
<dbReference type="Proteomes" id="UP000015103">
    <property type="component" value="Unassembled WGS sequence"/>
</dbReference>
<dbReference type="InParanoid" id="T1I4V0"/>
<dbReference type="InterPro" id="IPR040396">
    <property type="entry name" value="PAIP2-like"/>
</dbReference>
<dbReference type="VEuPathDB" id="VectorBase:RPRC011319"/>
<name>T1I4V0_RHOPR</name>
<dbReference type="PANTHER" id="PTHR13154:SF6">
    <property type="entry name" value="GEO05078P1"/>
    <property type="match status" value="1"/>
</dbReference>
<organism evidence="1 2">
    <name type="scientific">Rhodnius prolixus</name>
    <name type="common">Triatomid bug</name>
    <dbReference type="NCBI Taxonomy" id="13249"/>
    <lineage>
        <taxon>Eukaryota</taxon>
        <taxon>Metazoa</taxon>
        <taxon>Ecdysozoa</taxon>
        <taxon>Arthropoda</taxon>
        <taxon>Hexapoda</taxon>
        <taxon>Insecta</taxon>
        <taxon>Pterygota</taxon>
        <taxon>Neoptera</taxon>
        <taxon>Paraneoptera</taxon>
        <taxon>Hemiptera</taxon>
        <taxon>Heteroptera</taxon>
        <taxon>Panheteroptera</taxon>
        <taxon>Cimicomorpha</taxon>
        <taxon>Reduviidae</taxon>
        <taxon>Triatominae</taxon>
        <taxon>Rhodnius</taxon>
    </lineage>
</organism>
<dbReference type="EMBL" id="ACPB03006142">
    <property type="status" value="NOT_ANNOTATED_CDS"/>
    <property type="molecule type" value="Genomic_DNA"/>
</dbReference>
<evidence type="ECO:0000313" key="2">
    <source>
        <dbReference type="Proteomes" id="UP000015103"/>
    </source>
</evidence>
<dbReference type="GO" id="GO:0000900">
    <property type="term" value="F:mRNA regulatory element binding translation repressor activity"/>
    <property type="evidence" value="ECO:0007669"/>
    <property type="project" value="InterPro"/>
</dbReference>
<dbReference type="AlphaFoldDB" id="T1I4V0"/>
<dbReference type="OMA" id="EDKEWFI"/>
<dbReference type="STRING" id="13249.T1I4V0"/>
<evidence type="ECO:0008006" key="3">
    <source>
        <dbReference type="Google" id="ProtNLM"/>
    </source>
</evidence>
<keyword evidence="2" id="KW-1185">Reference proteome</keyword>
<dbReference type="PANTHER" id="PTHR13154">
    <property type="entry name" value="POLYADENYLATE-BINDING PROTEIN-INTERACTING PROTEIN 2"/>
    <property type="match status" value="1"/>
</dbReference>
<dbReference type="HOGENOM" id="CLU_122529_0_0_1"/>
<dbReference type="GO" id="GO:0005737">
    <property type="term" value="C:cytoplasm"/>
    <property type="evidence" value="ECO:0007669"/>
    <property type="project" value="TreeGrafter"/>
</dbReference>
<accession>T1I4V0</accession>
<sequence length="119" mass="13924">AMKMPSQIKAEDNFDYDKSISTLHNIEKEPAVDFSEYMWMENADEFDEQVMKQLEEEELMEECIEAMLEEDDVLDDDVRSQEKMGDIVYEFTKIISAKGKMEPAKKICLNPNADEFIPR</sequence>